<keyword evidence="3" id="KW-1185">Reference proteome</keyword>
<keyword evidence="1" id="KW-0472">Membrane</keyword>
<dbReference type="AlphaFoldDB" id="A0A8A4TLB0"/>
<evidence type="ECO:0000256" key="1">
    <source>
        <dbReference type="SAM" id="Phobius"/>
    </source>
</evidence>
<name>A0A8A4TLB0_SULCO</name>
<keyword evidence="1" id="KW-0812">Transmembrane</keyword>
<organism evidence="2 3">
    <name type="scientific">Sulfidibacter corallicola</name>
    <dbReference type="NCBI Taxonomy" id="2818388"/>
    <lineage>
        <taxon>Bacteria</taxon>
        <taxon>Pseudomonadati</taxon>
        <taxon>Acidobacteriota</taxon>
        <taxon>Holophagae</taxon>
        <taxon>Acanthopleuribacterales</taxon>
        <taxon>Acanthopleuribacteraceae</taxon>
        <taxon>Sulfidibacter</taxon>
    </lineage>
</organism>
<proteinExistence type="predicted"/>
<sequence length="117" mass="13065">MNTPNGSHQAPHGNGFIVHALRDFKEDVRTILTEHKEAITKRLAQIESSLANKSDRAYVNLLIEQLRSDLQAQAVDIEKIEAELVKKMNTEAMWKLVSVILAVITALAGFIGFLIQK</sequence>
<keyword evidence="1" id="KW-1133">Transmembrane helix</keyword>
<dbReference type="EMBL" id="CP071793">
    <property type="protein sequence ID" value="QTD49671.1"/>
    <property type="molecule type" value="Genomic_DNA"/>
</dbReference>
<dbReference type="Proteomes" id="UP000663929">
    <property type="component" value="Chromosome"/>
</dbReference>
<evidence type="ECO:0000313" key="2">
    <source>
        <dbReference type="EMBL" id="QTD49671.1"/>
    </source>
</evidence>
<protein>
    <submittedName>
        <fullName evidence="2">Uncharacterized protein</fullName>
    </submittedName>
</protein>
<reference evidence="2" key="1">
    <citation type="submission" date="2021-03" db="EMBL/GenBank/DDBJ databases">
        <title>Acanthopleuribacteraceae sp. M133.</title>
        <authorList>
            <person name="Wang G."/>
        </authorList>
    </citation>
    <scope>NUCLEOTIDE SEQUENCE</scope>
    <source>
        <strain evidence="2">M133</strain>
    </source>
</reference>
<accession>A0A8A4TLB0</accession>
<evidence type="ECO:0000313" key="3">
    <source>
        <dbReference type="Proteomes" id="UP000663929"/>
    </source>
</evidence>
<gene>
    <name evidence="2" type="ORF">J3U87_29155</name>
</gene>
<feature type="transmembrane region" description="Helical" evidence="1">
    <location>
        <begin position="96"/>
        <end position="115"/>
    </location>
</feature>
<dbReference type="KEGG" id="scor:J3U87_29155"/>
<dbReference type="RefSeq" id="WP_237379303.1">
    <property type="nucleotide sequence ID" value="NZ_CP071793.1"/>
</dbReference>